<dbReference type="AlphaFoldDB" id="A0A9Q0X296"/>
<sequence>MDHLGNLEPITICHVMALPYPGRGHINPMMNLCRSLASKKPDILITFVVTEEWLGLIGSEPKPGSIRFGTIPNVLTSERARAGKFPAFFQEVLTRMEAPVERLLGQLKPPVSSIVADTYLMWAFEMANRNNIPAASLWTMSVPVYSVFQHFDLLVQNGHFPIELKERGEERVDYIPGIPPTRLVDFPTVFHGTDHSSVSGNVSGYIEWLNSQPKGSVLYVSMGSFLSVSSSQLDEIVAGVHNSGVRFLWVCRGKTTLFKDGCENIEVKAMRKRAKELQETCRGAIAQGGSSDTNLDSFIRDISQGQTKLAEEWLGYIGSEPRPDSVRLVTIPNVIPPESLKAVDFPGFYEAVMTKMEAPFEQLLDQIEIPVTAIIGDVEVRWAVSLGSRRNIPVAAFWTMSATFLSMLYHFNLFNQNQKSPTNLLGQVDYIPGISSSDLAELQKVFQKTDQRVFQLALECISKVPQAKYLLFTSIYELEPQVMDTMKDTFQFPVYPIGPAIPYLELEGDFSGTNDSHMVPEYLQWLDCQPKGSVLYISLGSFLSVSSTQMDEIFAGLQDSGVRFLWVARGEASRLKDTWSDDRGLVASGTEQFLNAVIIFQ</sequence>
<comment type="caution">
    <text evidence="2">The sequence shown here is derived from an EMBL/GenBank/DDBJ whole genome shotgun (WGS) entry which is preliminary data.</text>
</comment>
<keyword evidence="3" id="KW-1185">Reference proteome</keyword>
<dbReference type="GO" id="GO:0080043">
    <property type="term" value="F:quercetin 3-O-glucosyltransferase activity"/>
    <property type="evidence" value="ECO:0007669"/>
    <property type="project" value="TreeGrafter"/>
</dbReference>
<name>A0A9Q0X296_9ROSI</name>
<dbReference type="Proteomes" id="UP001151752">
    <property type="component" value="Chromosome 16"/>
</dbReference>
<dbReference type="Gene3D" id="3.40.50.2000">
    <property type="entry name" value="Glycogen Phosphorylase B"/>
    <property type="match status" value="6"/>
</dbReference>
<dbReference type="PANTHER" id="PTHR11926">
    <property type="entry name" value="GLUCOSYL/GLUCURONOSYL TRANSFERASES"/>
    <property type="match status" value="1"/>
</dbReference>
<evidence type="ECO:0000313" key="3">
    <source>
        <dbReference type="Proteomes" id="UP001151752"/>
    </source>
</evidence>
<gene>
    <name evidence="2" type="ORF">OIU74_001388</name>
</gene>
<comment type="similarity">
    <text evidence="1">Belongs to the UDP-glycosyltransferase family.</text>
</comment>
<accession>A0A9Q0X296</accession>
<reference evidence="2" key="1">
    <citation type="submission" date="2022-11" db="EMBL/GenBank/DDBJ databases">
        <authorList>
            <person name="Hyden B.L."/>
            <person name="Feng K."/>
            <person name="Yates T."/>
            <person name="Jawdy S."/>
            <person name="Smart L.B."/>
            <person name="Muchero W."/>
        </authorList>
    </citation>
    <scope>NUCLEOTIDE SEQUENCE</scope>
    <source>
        <tissue evidence="2">Shoot tip</tissue>
    </source>
</reference>
<reference evidence="2" key="2">
    <citation type="journal article" date="2023" name="Int. J. Mol. Sci.">
        <title>De Novo Assembly and Annotation of 11 Diverse Shrub Willow (Salix) Genomes Reveals Novel Gene Organization in Sex-Linked Regions.</title>
        <authorList>
            <person name="Hyden B."/>
            <person name="Feng K."/>
            <person name="Yates T.B."/>
            <person name="Jawdy S."/>
            <person name="Cereghino C."/>
            <person name="Smart L.B."/>
            <person name="Muchero W."/>
        </authorList>
    </citation>
    <scope>NUCLEOTIDE SEQUENCE</scope>
    <source>
        <tissue evidence="2">Shoot tip</tissue>
    </source>
</reference>
<dbReference type="GO" id="GO:0080044">
    <property type="term" value="F:quercetin 7-O-glucosyltransferase activity"/>
    <property type="evidence" value="ECO:0007669"/>
    <property type="project" value="TreeGrafter"/>
</dbReference>
<dbReference type="PANTHER" id="PTHR11926:SF774">
    <property type="entry name" value="UDP-GLYCOSYLTRANSFERASE 85A1-RELATED"/>
    <property type="match status" value="1"/>
</dbReference>
<proteinExistence type="inferred from homology"/>
<dbReference type="EMBL" id="JAPFFM010000001">
    <property type="protein sequence ID" value="KAJ6777399.1"/>
    <property type="molecule type" value="Genomic_DNA"/>
</dbReference>
<evidence type="ECO:0000256" key="1">
    <source>
        <dbReference type="ARBA" id="ARBA00009995"/>
    </source>
</evidence>
<evidence type="ECO:0000313" key="2">
    <source>
        <dbReference type="EMBL" id="KAJ6777399.1"/>
    </source>
</evidence>
<dbReference type="SUPFAM" id="SSF53756">
    <property type="entry name" value="UDP-Glycosyltransferase/glycogen phosphorylase"/>
    <property type="match status" value="2"/>
</dbReference>
<protein>
    <submittedName>
        <fullName evidence="2">GLYCOSYLTRANSFERASE</fullName>
    </submittedName>
</protein>
<organism evidence="2 3">
    <name type="scientific">Salix koriyanagi</name>
    <dbReference type="NCBI Taxonomy" id="2511006"/>
    <lineage>
        <taxon>Eukaryota</taxon>
        <taxon>Viridiplantae</taxon>
        <taxon>Streptophyta</taxon>
        <taxon>Embryophyta</taxon>
        <taxon>Tracheophyta</taxon>
        <taxon>Spermatophyta</taxon>
        <taxon>Magnoliopsida</taxon>
        <taxon>eudicotyledons</taxon>
        <taxon>Gunneridae</taxon>
        <taxon>Pentapetalae</taxon>
        <taxon>rosids</taxon>
        <taxon>fabids</taxon>
        <taxon>Malpighiales</taxon>
        <taxon>Salicaceae</taxon>
        <taxon>Saliceae</taxon>
        <taxon>Salix</taxon>
    </lineage>
</organism>